<keyword evidence="3" id="KW-1133">Transmembrane helix</keyword>
<evidence type="ECO:0000313" key="5">
    <source>
        <dbReference type="Proteomes" id="UP000234530"/>
    </source>
</evidence>
<dbReference type="KEGG" id="pzh:CX676_13250"/>
<keyword evidence="5" id="KW-1185">Reference proteome</keyword>
<dbReference type="Pfam" id="PF01066">
    <property type="entry name" value="CDP-OH_P_transf"/>
    <property type="match status" value="1"/>
</dbReference>
<dbReference type="InterPro" id="IPR048254">
    <property type="entry name" value="CDP_ALCOHOL_P_TRANSF_CS"/>
</dbReference>
<dbReference type="GO" id="GO:0016020">
    <property type="term" value="C:membrane"/>
    <property type="evidence" value="ECO:0007669"/>
    <property type="project" value="InterPro"/>
</dbReference>
<dbReference type="Proteomes" id="UP000234530">
    <property type="component" value="Chromosome"/>
</dbReference>
<evidence type="ECO:0000256" key="1">
    <source>
        <dbReference type="ARBA" id="ARBA00022679"/>
    </source>
</evidence>
<keyword evidence="3" id="KW-0812">Transmembrane</keyword>
<comment type="similarity">
    <text evidence="2">Belongs to the CDP-alcohol phosphatidyltransferase class-I family.</text>
</comment>
<dbReference type="InterPro" id="IPR043130">
    <property type="entry name" value="CDP-OH_PTrfase_TM_dom"/>
</dbReference>
<evidence type="ECO:0000256" key="2">
    <source>
        <dbReference type="RuleBase" id="RU003750"/>
    </source>
</evidence>
<evidence type="ECO:0000313" key="4">
    <source>
        <dbReference type="EMBL" id="AUH66354.1"/>
    </source>
</evidence>
<organism evidence="4 5">
    <name type="scientific">Paracoccus zhejiangensis</name>
    <dbReference type="NCBI Taxonomy" id="1077935"/>
    <lineage>
        <taxon>Bacteria</taxon>
        <taxon>Pseudomonadati</taxon>
        <taxon>Pseudomonadota</taxon>
        <taxon>Alphaproteobacteria</taxon>
        <taxon>Rhodobacterales</taxon>
        <taxon>Paracoccaceae</taxon>
        <taxon>Paracoccus</taxon>
    </lineage>
</organism>
<dbReference type="EMBL" id="CP025430">
    <property type="protein sequence ID" value="AUH66354.1"/>
    <property type="molecule type" value="Genomic_DNA"/>
</dbReference>
<name>A0A2H5F481_9RHOB</name>
<proteinExistence type="inferred from homology"/>
<reference evidence="4 5" key="1">
    <citation type="journal article" date="2013" name="Antonie Van Leeuwenhoek">
        <title>Paracoccus zhejiangensis sp. nov., isolated from activated sludge in wastewater-treatment system.</title>
        <authorList>
            <person name="Wu Z.G."/>
            <person name="Zhang D.F."/>
            <person name="Liu Y.L."/>
            <person name="Wang F."/>
            <person name="Jiang X."/>
            <person name="Li C."/>
            <person name="Li S.P."/>
            <person name="Hong Q."/>
            <person name="Li W.J."/>
        </authorList>
    </citation>
    <scope>NUCLEOTIDE SEQUENCE [LARGE SCALE GENOMIC DNA]</scope>
    <source>
        <strain evidence="4 5">J6</strain>
    </source>
</reference>
<dbReference type="OrthoDB" id="9782011at2"/>
<accession>A0A2H5F481</accession>
<dbReference type="PROSITE" id="PS00379">
    <property type="entry name" value="CDP_ALCOHOL_P_TRANSF"/>
    <property type="match status" value="1"/>
</dbReference>
<feature type="transmembrane region" description="Helical" evidence="3">
    <location>
        <begin position="102"/>
        <end position="119"/>
    </location>
</feature>
<dbReference type="InterPro" id="IPR000462">
    <property type="entry name" value="CDP-OH_P_trans"/>
</dbReference>
<dbReference type="GO" id="GO:0016780">
    <property type="term" value="F:phosphotransferase activity, for other substituted phosphate groups"/>
    <property type="evidence" value="ECO:0007669"/>
    <property type="project" value="InterPro"/>
</dbReference>
<keyword evidence="3" id="KW-0472">Membrane</keyword>
<dbReference type="GO" id="GO:0008654">
    <property type="term" value="P:phospholipid biosynthetic process"/>
    <property type="evidence" value="ECO:0007669"/>
    <property type="project" value="InterPro"/>
</dbReference>
<feature type="transmembrane region" description="Helical" evidence="3">
    <location>
        <begin position="154"/>
        <end position="174"/>
    </location>
</feature>
<keyword evidence="1 2" id="KW-0808">Transferase</keyword>
<dbReference type="Gene3D" id="1.20.120.1760">
    <property type="match status" value="1"/>
</dbReference>
<gene>
    <name evidence="4" type="ORF">CX676_13250</name>
</gene>
<sequence>MRRGYPHGRIGACNTVTLIRVALALALVPPLMAGQSAGWMVAGIAVVALALDGVDGWLARRQGLVSDFGARFDMEADSILALILSLHVVAGSEVGAEGLILGFARYAFLVAMLLWPWLAAPLPQKFRRKTICVVQMATLILLLLPILTPDAAILVARLAAALVVWSFAVDILWLRERAG</sequence>
<feature type="transmembrane region" description="Helical" evidence="3">
    <location>
        <begin position="131"/>
        <end position="148"/>
    </location>
</feature>
<protein>
    <submittedName>
        <fullName evidence="4">CDP-alcohol phosphatidyltransferase</fullName>
    </submittedName>
</protein>
<dbReference type="AlphaFoldDB" id="A0A2H5F481"/>
<evidence type="ECO:0000256" key="3">
    <source>
        <dbReference type="SAM" id="Phobius"/>
    </source>
</evidence>